<dbReference type="PANTHER" id="PTHR32196">
    <property type="entry name" value="ABC TRANSPORTER PERMEASE PROTEIN YPHD-RELATED-RELATED"/>
    <property type="match status" value="1"/>
</dbReference>
<feature type="transmembrane region" description="Helical" evidence="6">
    <location>
        <begin position="21"/>
        <end position="42"/>
    </location>
</feature>
<feature type="transmembrane region" description="Helical" evidence="6">
    <location>
        <begin position="166"/>
        <end position="187"/>
    </location>
</feature>
<keyword evidence="3 6" id="KW-0812">Transmembrane</keyword>
<evidence type="ECO:0000256" key="2">
    <source>
        <dbReference type="ARBA" id="ARBA00022475"/>
    </source>
</evidence>
<feature type="transmembrane region" description="Helical" evidence="6">
    <location>
        <begin position="297"/>
        <end position="316"/>
    </location>
</feature>
<accession>A0A398DLG1</accession>
<evidence type="ECO:0000256" key="5">
    <source>
        <dbReference type="ARBA" id="ARBA00023136"/>
    </source>
</evidence>
<evidence type="ECO:0000256" key="4">
    <source>
        <dbReference type="ARBA" id="ARBA00022989"/>
    </source>
</evidence>
<dbReference type="GO" id="GO:0005886">
    <property type="term" value="C:plasma membrane"/>
    <property type="evidence" value="ECO:0007669"/>
    <property type="project" value="UniProtKB-SubCell"/>
</dbReference>
<organism evidence="7 8">
    <name type="scientific">Candidatus Cryosericum septentrionale</name>
    <dbReference type="NCBI Taxonomy" id="2290913"/>
    <lineage>
        <taxon>Bacteria</taxon>
        <taxon>Pseudomonadati</taxon>
        <taxon>Caldisericota/Cryosericota group</taxon>
        <taxon>Candidatus Cryosericota</taxon>
        <taxon>Candidatus Cryosericia</taxon>
        <taxon>Candidatus Cryosericales</taxon>
        <taxon>Candidatus Cryosericaceae</taxon>
        <taxon>Candidatus Cryosericum</taxon>
    </lineage>
</organism>
<dbReference type="GO" id="GO:0022857">
    <property type="term" value="F:transmembrane transporter activity"/>
    <property type="evidence" value="ECO:0007669"/>
    <property type="project" value="InterPro"/>
</dbReference>
<dbReference type="CDD" id="cd06579">
    <property type="entry name" value="TM_PBP1_transp_AraH_like"/>
    <property type="match status" value="1"/>
</dbReference>
<dbReference type="OrthoDB" id="9789111at2"/>
<evidence type="ECO:0000256" key="3">
    <source>
        <dbReference type="ARBA" id="ARBA00022692"/>
    </source>
</evidence>
<reference evidence="7 8" key="1">
    <citation type="submission" date="2018-09" db="EMBL/GenBank/DDBJ databases">
        <title>Discovery and Ecogenomic Context for Candidatus Cryosericales, a Global Caldiserica Order Active in Thawing Permafrost.</title>
        <authorList>
            <person name="Martinez M.A."/>
            <person name="Woodcroft B.J."/>
            <person name="Ignacio Espinoza J.C."/>
            <person name="Zayed A."/>
            <person name="Singleton C.M."/>
            <person name="Boyd J."/>
            <person name="Li Y.-F."/>
            <person name="Purvine S."/>
            <person name="Maughan H."/>
            <person name="Hodgkins S.B."/>
            <person name="Anderson D."/>
            <person name="Sederholm M."/>
            <person name="Temperton B."/>
            <person name="Saleska S.R."/>
            <person name="Tyson G.W."/>
            <person name="Rich V.I."/>
        </authorList>
    </citation>
    <scope>NUCLEOTIDE SEQUENCE [LARGE SCALE GENOMIC DNA]</scope>
    <source>
        <strain evidence="7 8">SMC1</strain>
    </source>
</reference>
<keyword evidence="5 6" id="KW-0472">Membrane</keyword>
<dbReference type="RefSeq" id="WP_119085940.1">
    <property type="nucleotide sequence ID" value="NZ_QXIY01000029.1"/>
</dbReference>
<protein>
    <submittedName>
        <fullName evidence="7">ABC transporter permease</fullName>
    </submittedName>
</protein>
<evidence type="ECO:0000256" key="1">
    <source>
        <dbReference type="ARBA" id="ARBA00004651"/>
    </source>
</evidence>
<dbReference type="Pfam" id="PF02653">
    <property type="entry name" value="BPD_transp_2"/>
    <property type="match status" value="1"/>
</dbReference>
<evidence type="ECO:0000256" key="6">
    <source>
        <dbReference type="SAM" id="Phobius"/>
    </source>
</evidence>
<gene>
    <name evidence="7" type="ORF">SMC1_06355</name>
</gene>
<dbReference type="PANTHER" id="PTHR32196:SF72">
    <property type="entry name" value="RIBOSE IMPORT PERMEASE PROTEIN RBSC"/>
    <property type="match status" value="1"/>
</dbReference>
<evidence type="ECO:0000313" key="7">
    <source>
        <dbReference type="EMBL" id="RIE16536.1"/>
    </source>
</evidence>
<dbReference type="AlphaFoldDB" id="A0A398DLG1"/>
<evidence type="ECO:0000313" key="8">
    <source>
        <dbReference type="Proteomes" id="UP000266113"/>
    </source>
</evidence>
<keyword evidence="4 6" id="KW-1133">Transmembrane helix</keyword>
<feature type="transmembrane region" description="Helical" evidence="6">
    <location>
        <begin position="54"/>
        <end position="87"/>
    </location>
</feature>
<proteinExistence type="predicted"/>
<dbReference type="Proteomes" id="UP000266113">
    <property type="component" value="Unassembled WGS sequence"/>
</dbReference>
<comment type="subcellular location">
    <subcellularLocation>
        <location evidence="1">Cell membrane</location>
        <topology evidence="1">Multi-pass membrane protein</topology>
    </subcellularLocation>
</comment>
<dbReference type="EMBL" id="QXIY01000029">
    <property type="protein sequence ID" value="RIE16536.1"/>
    <property type="molecule type" value="Genomic_DNA"/>
</dbReference>
<sequence>MGKKQARGRSVVSEIVKQRESAIFLALLIVMAIIEIMAPNFLSGDNIYLVSRQIALVAIVAIGELFVILTGGIDLSVGAIMGLSGVASAGAMASGVNPVLAILFGMVIGMVIGVFNGWLVSYVFIPPFIVTLGAQEIARGTILIYTKGWPITNIPKSILFIAQGDFLSIPVPVWIMVVVAVIAEIVLTKTSFGRRIYAIGGNETATFLSGVNVKKIKFFLYVIAAFTASLVGIILVARFNSAQADAGTGWEMNAIASAVIGGTSLAGGAGSVLGCLIGACIIGVLANGLVLMRVSSYWQTAIIGTVIVLAAVLDHIRKK</sequence>
<feature type="transmembrane region" description="Helical" evidence="6">
    <location>
        <begin position="99"/>
        <end position="118"/>
    </location>
</feature>
<keyword evidence="2" id="KW-1003">Cell membrane</keyword>
<name>A0A398DLG1_9BACT</name>
<dbReference type="InterPro" id="IPR001851">
    <property type="entry name" value="ABC_transp_permease"/>
</dbReference>
<feature type="transmembrane region" description="Helical" evidence="6">
    <location>
        <begin position="258"/>
        <end position="285"/>
    </location>
</feature>
<feature type="transmembrane region" description="Helical" evidence="6">
    <location>
        <begin position="218"/>
        <end position="237"/>
    </location>
</feature>
<keyword evidence="8" id="KW-1185">Reference proteome</keyword>
<comment type="caution">
    <text evidence="7">The sequence shown here is derived from an EMBL/GenBank/DDBJ whole genome shotgun (WGS) entry which is preliminary data.</text>
</comment>